<keyword evidence="1" id="KW-0732">Signal</keyword>
<sequence>MKFTIAAFIGLIALMAPSAVLADMCNCPTPGKTDDCTECCQFIRGRPSAKSCDAIAGVNYGECTCN</sequence>
<keyword evidence="3" id="KW-1185">Reference proteome</keyword>
<protein>
    <recommendedName>
        <fullName evidence="4">Extracellular membrane protein CFEM domain-containing protein</fullName>
    </recommendedName>
</protein>
<organism evidence="2 3">
    <name type="scientific">Zymoseptoria tritici (strain ST99CH_3D7)</name>
    <dbReference type="NCBI Taxonomy" id="1276538"/>
    <lineage>
        <taxon>Eukaryota</taxon>
        <taxon>Fungi</taxon>
        <taxon>Dikarya</taxon>
        <taxon>Ascomycota</taxon>
        <taxon>Pezizomycotina</taxon>
        <taxon>Dothideomycetes</taxon>
        <taxon>Dothideomycetidae</taxon>
        <taxon>Mycosphaerellales</taxon>
        <taxon>Mycosphaerellaceae</taxon>
        <taxon>Zymoseptoria</taxon>
    </lineage>
</organism>
<evidence type="ECO:0008006" key="4">
    <source>
        <dbReference type="Google" id="ProtNLM"/>
    </source>
</evidence>
<evidence type="ECO:0000313" key="2">
    <source>
        <dbReference type="EMBL" id="SMQ47781.1"/>
    </source>
</evidence>
<name>A0A1X7RKQ4_ZYMT9</name>
<dbReference type="Proteomes" id="UP000215127">
    <property type="component" value="Chromosome 2"/>
</dbReference>
<feature type="signal peptide" evidence="1">
    <location>
        <begin position="1"/>
        <end position="22"/>
    </location>
</feature>
<proteinExistence type="predicted"/>
<dbReference type="AlphaFoldDB" id="A0A1X7RKQ4"/>
<dbReference type="EMBL" id="LT853693">
    <property type="protein sequence ID" value="SMQ47781.1"/>
    <property type="molecule type" value="Genomic_DNA"/>
</dbReference>
<evidence type="ECO:0000256" key="1">
    <source>
        <dbReference type="SAM" id="SignalP"/>
    </source>
</evidence>
<gene>
    <name evidence="2" type="ORF">ZT3D7_G2929</name>
</gene>
<reference evidence="2 3" key="1">
    <citation type="submission" date="2016-06" db="EMBL/GenBank/DDBJ databases">
        <authorList>
            <person name="Kjaerup R.B."/>
            <person name="Dalgaard T.S."/>
            <person name="Juul-Madsen H.R."/>
        </authorList>
    </citation>
    <scope>NUCLEOTIDE SEQUENCE [LARGE SCALE GENOMIC DNA]</scope>
</reference>
<evidence type="ECO:0000313" key="3">
    <source>
        <dbReference type="Proteomes" id="UP000215127"/>
    </source>
</evidence>
<accession>A0A1X7RKQ4</accession>
<feature type="chain" id="PRO_5012327010" description="Extracellular membrane protein CFEM domain-containing protein" evidence="1">
    <location>
        <begin position="23"/>
        <end position="66"/>
    </location>
</feature>